<dbReference type="AlphaFoldDB" id="A0A8K0J4E7"/>
<proteinExistence type="predicted"/>
<dbReference type="EMBL" id="SRPY01000537">
    <property type="protein sequence ID" value="KAG5921998.1"/>
    <property type="molecule type" value="Genomic_DNA"/>
</dbReference>
<sequence length="433" mass="46613">MPRPALPPTPGSSTDIQGKDGAHQLSSMHLAFELPPPAIHHVSRSSPREPQHGLSSKPASHQSTLSSSSPRDTYPMQAAETVKSRRRPSATRDSSKENHNSLFALPPPPTRSRKIIQMKPRVPRDSAESSSTKTSSRAGAKASSTGTAKAAANKGGGNTNTTSNNAGDASGAQEGKKKQQQQQQQQPQTSATSAAGRKIARKTAHSLIERRRRSKMNEEFALLKSMVPACTGEMHKLAILQHSIEYVRYLEDCVSKLKKQPGEEHARGEEAEHARSLPSIRDFHPTFHADPDHQSEDVDMTSESDSASPLFAAPPDHAHRLSSSSSSSSSISPGLQAADARLRQLPYSSPSMDQRHYSFSISAAASPAFGPERYGPYVQNSASASILTSPALNPQSDLDQEATAALLMLNNDRRGTNPSFNVRGLSVRDLLST</sequence>
<dbReference type="PANTHER" id="PTHR46266">
    <property type="entry name" value="TRANSCRIPTION FACTOR TT8"/>
    <property type="match status" value="1"/>
</dbReference>
<gene>
    <name evidence="3" type="ORF">E4U42_005637</name>
</gene>
<reference evidence="3" key="1">
    <citation type="journal article" date="2020" name="bioRxiv">
        <title>Whole genome comparisons of ergot fungi reveals the divergence and evolution of species within the genus Claviceps are the result of varying mechanisms driving genome evolution and host range expansion.</title>
        <authorList>
            <person name="Wyka S.A."/>
            <person name="Mondo S.J."/>
            <person name="Liu M."/>
            <person name="Dettman J."/>
            <person name="Nalam V."/>
            <person name="Broders K.D."/>
        </authorList>
    </citation>
    <scope>NUCLEOTIDE SEQUENCE</scope>
    <source>
        <strain evidence="3">CCC 489</strain>
    </source>
</reference>
<dbReference type="PANTHER" id="PTHR46266:SF4">
    <property type="entry name" value="TRANSCRIPTION FACTOR TT8"/>
    <property type="match status" value="1"/>
</dbReference>
<dbReference type="Proteomes" id="UP000811619">
    <property type="component" value="Unassembled WGS sequence"/>
</dbReference>
<feature type="compositionally biased region" description="Polar residues" evidence="1">
    <location>
        <begin position="53"/>
        <end position="71"/>
    </location>
</feature>
<dbReference type="CDD" id="cd00083">
    <property type="entry name" value="bHLH_SF"/>
    <property type="match status" value="1"/>
</dbReference>
<comment type="caution">
    <text evidence="3">The sequence shown here is derived from an EMBL/GenBank/DDBJ whole genome shotgun (WGS) entry which is preliminary data.</text>
</comment>
<organism evidence="3 4">
    <name type="scientific">Claviceps africana</name>
    <dbReference type="NCBI Taxonomy" id="83212"/>
    <lineage>
        <taxon>Eukaryota</taxon>
        <taxon>Fungi</taxon>
        <taxon>Dikarya</taxon>
        <taxon>Ascomycota</taxon>
        <taxon>Pezizomycotina</taxon>
        <taxon>Sordariomycetes</taxon>
        <taxon>Hypocreomycetidae</taxon>
        <taxon>Hypocreales</taxon>
        <taxon>Clavicipitaceae</taxon>
        <taxon>Claviceps</taxon>
    </lineage>
</organism>
<dbReference type="Gene3D" id="4.10.280.10">
    <property type="entry name" value="Helix-loop-helix DNA-binding domain"/>
    <property type="match status" value="1"/>
</dbReference>
<feature type="compositionally biased region" description="Pro residues" evidence="1">
    <location>
        <begin position="1"/>
        <end position="10"/>
    </location>
</feature>
<dbReference type="OrthoDB" id="690068at2759"/>
<feature type="compositionally biased region" description="Low complexity" evidence="1">
    <location>
        <begin position="128"/>
        <end position="170"/>
    </location>
</feature>
<protein>
    <recommendedName>
        <fullName evidence="2">BHLH domain-containing protein</fullName>
    </recommendedName>
</protein>
<dbReference type="PROSITE" id="PS50888">
    <property type="entry name" value="BHLH"/>
    <property type="match status" value="1"/>
</dbReference>
<feature type="region of interest" description="Disordered" evidence="1">
    <location>
        <begin position="1"/>
        <end position="200"/>
    </location>
</feature>
<keyword evidence="4" id="KW-1185">Reference proteome</keyword>
<name>A0A8K0J4E7_9HYPO</name>
<dbReference type="InterPro" id="IPR011598">
    <property type="entry name" value="bHLH_dom"/>
</dbReference>
<dbReference type="Pfam" id="PF00010">
    <property type="entry name" value="HLH"/>
    <property type="match status" value="1"/>
</dbReference>
<feature type="region of interest" description="Disordered" evidence="1">
    <location>
        <begin position="282"/>
        <end position="336"/>
    </location>
</feature>
<evidence type="ECO:0000256" key="1">
    <source>
        <dbReference type="SAM" id="MobiDB-lite"/>
    </source>
</evidence>
<dbReference type="SMART" id="SM00353">
    <property type="entry name" value="HLH"/>
    <property type="match status" value="1"/>
</dbReference>
<accession>A0A8K0J4E7</accession>
<evidence type="ECO:0000313" key="4">
    <source>
        <dbReference type="Proteomes" id="UP000811619"/>
    </source>
</evidence>
<evidence type="ECO:0000313" key="3">
    <source>
        <dbReference type="EMBL" id="KAG5921998.1"/>
    </source>
</evidence>
<dbReference type="InterPro" id="IPR036638">
    <property type="entry name" value="HLH_DNA-bd_sf"/>
</dbReference>
<feature type="compositionally biased region" description="Low complexity" evidence="1">
    <location>
        <begin position="322"/>
        <end position="332"/>
    </location>
</feature>
<feature type="domain" description="BHLH" evidence="2">
    <location>
        <begin position="200"/>
        <end position="250"/>
    </location>
</feature>
<evidence type="ECO:0000259" key="2">
    <source>
        <dbReference type="PROSITE" id="PS50888"/>
    </source>
</evidence>
<dbReference type="SUPFAM" id="SSF47459">
    <property type="entry name" value="HLH, helix-loop-helix DNA-binding domain"/>
    <property type="match status" value="1"/>
</dbReference>
<feature type="compositionally biased region" description="Basic and acidic residues" evidence="1">
    <location>
        <begin position="282"/>
        <end position="296"/>
    </location>
</feature>
<dbReference type="GO" id="GO:0046983">
    <property type="term" value="F:protein dimerization activity"/>
    <property type="evidence" value="ECO:0007669"/>
    <property type="project" value="InterPro"/>
</dbReference>